<feature type="signal peptide" evidence="4">
    <location>
        <begin position="1"/>
        <end position="22"/>
    </location>
</feature>
<dbReference type="Proteomes" id="UP000809273">
    <property type="component" value="Unassembled WGS sequence"/>
</dbReference>
<dbReference type="Gene3D" id="1.25.40.10">
    <property type="entry name" value="Tetratricopeptide repeat domain"/>
    <property type="match status" value="1"/>
</dbReference>
<dbReference type="InterPro" id="IPR050498">
    <property type="entry name" value="Ycf3"/>
</dbReference>
<sequence>MKRIFLPAVVIFILTGFTAAVASDASDTYDKALRDFKRGQYEQAIEGFTKVIKLGFEGDERTSSNILAVYFQRGICYKKLHNWDKALDDFSLVIGFSPTDAQAYYERAGCYKMIGDEKNAKLDQGKACDLDDNYCDEKMLMEKREKKEKEKWWK</sequence>
<proteinExistence type="predicted"/>
<evidence type="ECO:0000256" key="1">
    <source>
        <dbReference type="ARBA" id="ARBA00022737"/>
    </source>
</evidence>
<feature type="chain" id="PRO_5039326847" evidence="4">
    <location>
        <begin position="23"/>
        <end position="154"/>
    </location>
</feature>
<dbReference type="Pfam" id="PF13181">
    <property type="entry name" value="TPR_8"/>
    <property type="match status" value="1"/>
</dbReference>
<gene>
    <name evidence="5" type="ORF">JW984_11195</name>
</gene>
<dbReference type="PANTHER" id="PTHR44858">
    <property type="entry name" value="TETRATRICOPEPTIDE REPEAT PROTEIN 6"/>
    <property type="match status" value="1"/>
</dbReference>
<dbReference type="SUPFAM" id="SSF48452">
    <property type="entry name" value="TPR-like"/>
    <property type="match status" value="1"/>
</dbReference>
<dbReference type="PROSITE" id="PS50005">
    <property type="entry name" value="TPR"/>
    <property type="match status" value="1"/>
</dbReference>
<evidence type="ECO:0000313" key="6">
    <source>
        <dbReference type="Proteomes" id="UP000809273"/>
    </source>
</evidence>
<feature type="repeat" description="TPR" evidence="3">
    <location>
        <begin position="67"/>
        <end position="100"/>
    </location>
</feature>
<accession>A0A9D8KGQ7</accession>
<keyword evidence="1" id="KW-0677">Repeat</keyword>
<dbReference type="EMBL" id="JAFGIX010000054">
    <property type="protein sequence ID" value="MBN1573750.1"/>
    <property type="molecule type" value="Genomic_DNA"/>
</dbReference>
<evidence type="ECO:0000313" key="5">
    <source>
        <dbReference type="EMBL" id="MBN1573750.1"/>
    </source>
</evidence>
<evidence type="ECO:0000256" key="4">
    <source>
        <dbReference type="SAM" id="SignalP"/>
    </source>
</evidence>
<name>A0A9D8KGQ7_9DELT</name>
<dbReference type="AlphaFoldDB" id="A0A9D8KGQ7"/>
<dbReference type="PANTHER" id="PTHR44858:SF1">
    <property type="entry name" value="UDP-N-ACETYLGLUCOSAMINE--PEPTIDE N-ACETYLGLUCOSAMINYLTRANSFERASE SPINDLY-RELATED"/>
    <property type="match status" value="1"/>
</dbReference>
<dbReference type="SMART" id="SM00028">
    <property type="entry name" value="TPR"/>
    <property type="match status" value="2"/>
</dbReference>
<protein>
    <submittedName>
        <fullName evidence="5">Tetratricopeptide repeat protein</fullName>
    </submittedName>
</protein>
<dbReference type="InterPro" id="IPR019734">
    <property type="entry name" value="TPR_rpt"/>
</dbReference>
<evidence type="ECO:0000256" key="3">
    <source>
        <dbReference type="PROSITE-ProRule" id="PRU00339"/>
    </source>
</evidence>
<reference evidence="5" key="2">
    <citation type="submission" date="2021-01" db="EMBL/GenBank/DDBJ databases">
        <authorList>
            <person name="Hahn C.R."/>
            <person name="Youssef N.H."/>
            <person name="Elshahed M."/>
        </authorList>
    </citation>
    <scope>NUCLEOTIDE SEQUENCE</scope>
    <source>
        <strain evidence="5">Zod_Metabat.24</strain>
    </source>
</reference>
<evidence type="ECO:0000256" key="2">
    <source>
        <dbReference type="ARBA" id="ARBA00022803"/>
    </source>
</evidence>
<organism evidence="5 6">
    <name type="scientific">Candidatus Zymogenus saltonus</name>
    <dbReference type="NCBI Taxonomy" id="2844893"/>
    <lineage>
        <taxon>Bacteria</taxon>
        <taxon>Deltaproteobacteria</taxon>
        <taxon>Candidatus Zymogenia</taxon>
        <taxon>Candidatus Zymogeniales</taxon>
        <taxon>Candidatus Zymogenaceae</taxon>
        <taxon>Candidatus Zymogenus</taxon>
    </lineage>
</organism>
<comment type="caution">
    <text evidence="5">The sequence shown here is derived from an EMBL/GenBank/DDBJ whole genome shotgun (WGS) entry which is preliminary data.</text>
</comment>
<reference evidence="5" key="1">
    <citation type="journal article" date="2021" name="Environ. Microbiol.">
        <title>Genomic characterization of three novel Desulfobacterota classes expand the metabolic and phylogenetic diversity of the phylum.</title>
        <authorList>
            <person name="Murphy C.L."/>
            <person name="Biggerstaff J."/>
            <person name="Eichhorn A."/>
            <person name="Ewing E."/>
            <person name="Shahan R."/>
            <person name="Soriano D."/>
            <person name="Stewart S."/>
            <person name="VanMol K."/>
            <person name="Walker R."/>
            <person name="Walters P."/>
            <person name="Elshahed M.S."/>
            <person name="Youssef N.H."/>
        </authorList>
    </citation>
    <scope>NUCLEOTIDE SEQUENCE</scope>
    <source>
        <strain evidence="5">Zod_Metabat.24</strain>
    </source>
</reference>
<keyword evidence="4" id="KW-0732">Signal</keyword>
<dbReference type="InterPro" id="IPR011990">
    <property type="entry name" value="TPR-like_helical_dom_sf"/>
</dbReference>
<keyword evidence="2 3" id="KW-0802">TPR repeat</keyword>